<dbReference type="Proteomes" id="UP000314982">
    <property type="component" value="Unassembled WGS sequence"/>
</dbReference>
<dbReference type="GO" id="GO:0004930">
    <property type="term" value="F:G protein-coupled receptor activity"/>
    <property type="evidence" value="ECO:0007669"/>
    <property type="project" value="InterPro"/>
</dbReference>
<evidence type="ECO:0000313" key="1">
    <source>
        <dbReference type="Ensembl" id="ENSHHUP00000003593.1"/>
    </source>
</evidence>
<keyword evidence="2" id="KW-1185">Reference proteome</keyword>
<accession>A0A4W5JG29</accession>
<dbReference type="GO" id="GO:0005737">
    <property type="term" value="C:cytoplasm"/>
    <property type="evidence" value="ECO:0007669"/>
    <property type="project" value="TreeGrafter"/>
</dbReference>
<reference evidence="1" key="3">
    <citation type="submission" date="2025-09" db="UniProtKB">
        <authorList>
            <consortium name="Ensembl"/>
        </authorList>
    </citation>
    <scope>IDENTIFICATION</scope>
</reference>
<reference evidence="2" key="1">
    <citation type="submission" date="2018-06" db="EMBL/GenBank/DDBJ databases">
        <title>Genome assembly of Danube salmon.</title>
        <authorList>
            <person name="Macqueen D.J."/>
            <person name="Gundappa M.K."/>
        </authorList>
    </citation>
    <scope>NUCLEOTIDE SEQUENCE [LARGE SCALE GENOMIC DNA]</scope>
</reference>
<dbReference type="SUPFAM" id="SSF141072">
    <property type="entry name" value="CalX-like"/>
    <property type="match status" value="1"/>
</dbReference>
<dbReference type="AlphaFoldDB" id="A0A4W5JG29"/>
<dbReference type="GeneTree" id="ENSGT00940000154880"/>
<dbReference type="GO" id="GO:0007601">
    <property type="term" value="P:visual perception"/>
    <property type="evidence" value="ECO:0007669"/>
    <property type="project" value="TreeGrafter"/>
</dbReference>
<proteinExistence type="predicted"/>
<dbReference type="Gene3D" id="2.60.40.2030">
    <property type="match status" value="1"/>
</dbReference>
<dbReference type="PANTHER" id="PTHR46682">
    <property type="entry name" value="ADHESION G-PROTEIN COUPLED RECEPTOR V1"/>
    <property type="match status" value="1"/>
</dbReference>
<protein>
    <submittedName>
        <fullName evidence="1">Uncharacterized protein</fullName>
    </submittedName>
</protein>
<dbReference type="GO" id="GO:0016020">
    <property type="term" value="C:membrane"/>
    <property type="evidence" value="ECO:0007669"/>
    <property type="project" value="InterPro"/>
</dbReference>
<dbReference type="InterPro" id="IPR026919">
    <property type="entry name" value="ADGRV1"/>
</dbReference>
<dbReference type="GO" id="GO:0001965">
    <property type="term" value="F:G-protein alpha-subunit binding"/>
    <property type="evidence" value="ECO:0007669"/>
    <property type="project" value="TreeGrafter"/>
</dbReference>
<dbReference type="STRING" id="62062.ENSHHUP00000003593"/>
<evidence type="ECO:0000313" key="2">
    <source>
        <dbReference type="Proteomes" id="UP000314982"/>
    </source>
</evidence>
<dbReference type="GO" id="GO:0007605">
    <property type="term" value="P:sensory perception of sound"/>
    <property type="evidence" value="ECO:0007669"/>
    <property type="project" value="TreeGrafter"/>
</dbReference>
<reference evidence="1" key="2">
    <citation type="submission" date="2025-08" db="UniProtKB">
        <authorList>
            <consortium name="Ensembl"/>
        </authorList>
    </citation>
    <scope>IDENTIFICATION</scope>
</reference>
<name>A0A4W5JG29_9TELE</name>
<dbReference type="InterPro" id="IPR038081">
    <property type="entry name" value="CalX-like_sf"/>
</dbReference>
<dbReference type="GO" id="GO:0010855">
    <property type="term" value="F:adenylate cyclase inhibitor activity"/>
    <property type="evidence" value="ECO:0007669"/>
    <property type="project" value="TreeGrafter"/>
</dbReference>
<organism evidence="1 2">
    <name type="scientific">Hucho hucho</name>
    <name type="common">huchen</name>
    <dbReference type="NCBI Taxonomy" id="62062"/>
    <lineage>
        <taxon>Eukaryota</taxon>
        <taxon>Metazoa</taxon>
        <taxon>Chordata</taxon>
        <taxon>Craniata</taxon>
        <taxon>Vertebrata</taxon>
        <taxon>Euteleostomi</taxon>
        <taxon>Actinopterygii</taxon>
        <taxon>Neopterygii</taxon>
        <taxon>Teleostei</taxon>
        <taxon>Protacanthopterygii</taxon>
        <taxon>Salmoniformes</taxon>
        <taxon>Salmonidae</taxon>
        <taxon>Salmoninae</taxon>
        <taxon>Hucho</taxon>
    </lineage>
</organism>
<dbReference type="GO" id="GO:0071277">
    <property type="term" value="P:cellular response to calcium ion"/>
    <property type="evidence" value="ECO:0007669"/>
    <property type="project" value="TreeGrafter"/>
</dbReference>
<dbReference type="GO" id="GO:0032420">
    <property type="term" value="C:stereocilium"/>
    <property type="evidence" value="ECO:0007669"/>
    <property type="project" value="TreeGrafter"/>
</dbReference>
<dbReference type="PANTHER" id="PTHR46682:SF1">
    <property type="entry name" value="ADHESION G-PROTEIN COUPLED RECEPTOR V1"/>
    <property type="match status" value="1"/>
</dbReference>
<sequence>EVPRAEAAGPTLIWPAVAGVDFLKEEGQLTFDLGQRSIGLNITLTPDQASSNPPPKRFHVELYGASGGARVHPEYGLANVTLVSGTEAQAVWALLDQLQQPLDTTILNRVLQALLSKFTAQLTPEQLTAVLDALGKCVLHMRVPVCEFCPSTK</sequence>
<dbReference type="Ensembl" id="ENSHHUT00000003719.1">
    <property type="protein sequence ID" value="ENSHHUP00000003593.1"/>
    <property type="gene ID" value="ENSHHUG00000002263.1"/>
</dbReference>